<keyword evidence="2" id="KW-1185">Reference proteome</keyword>
<dbReference type="EMBL" id="JAUZVZ010000004">
    <property type="protein sequence ID" value="MDP4535291.1"/>
    <property type="molecule type" value="Genomic_DNA"/>
</dbReference>
<proteinExistence type="predicted"/>
<sequence length="90" mass="10418">MEHKLDSKLLMDVYSKIEKHGKTIDTEWGQGHLLDGVQVSSGFDGYELFFDNSRVQLTLGFHNTWHSNAASEKLLDEFISQLEKIKQQYD</sequence>
<dbReference type="RefSeq" id="WP_305892559.1">
    <property type="nucleotide sequence ID" value="NZ_JAUZVZ010000004.1"/>
</dbReference>
<reference evidence="1 2" key="1">
    <citation type="submission" date="2023-08" db="EMBL/GenBank/DDBJ databases">
        <authorList>
            <person name="Joshi A."/>
            <person name="Thite S."/>
        </authorList>
    </citation>
    <scope>NUCLEOTIDE SEQUENCE [LARGE SCALE GENOMIC DNA]</scope>
    <source>
        <strain evidence="1 2">AC40</strain>
    </source>
</reference>
<dbReference type="InterPro" id="IPR021432">
    <property type="entry name" value="DUF3081"/>
</dbReference>
<gene>
    <name evidence="1" type="ORF">Q3O60_03695</name>
</gene>
<dbReference type="Pfam" id="PF11280">
    <property type="entry name" value="DUF3081"/>
    <property type="match status" value="1"/>
</dbReference>
<organism evidence="1 2">
    <name type="scientific">Alkalimonas collagenimarina</name>
    <dbReference type="NCBI Taxonomy" id="400390"/>
    <lineage>
        <taxon>Bacteria</taxon>
        <taxon>Pseudomonadati</taxon>
        <taxon>Pseudomonadota</taxon>
        <taxon>Gammaproteobacteria</taxon>
        <taxon>Alkalimonas</taxon>
    </lineage>
</organism>
<protein>
    <submittedName>
        <fullName evidence="1">DUF3081 family protein</fullName>
    </submittedName>
</protein>
<evidence type="ECO:0000313" key="2">
    <source>
        <dbReference type="Proteomes" id="UP001231616"/>
    </source>
</evidence>
<accession>A0ABT9GW53</accession>
<evidence type="ECO:0000313" key="1">
    <source>
        <dbReference type="EMBL" id="MDP4535291.1"/>
    </source>
</evidence>
<comment type="caution">
    <text evidence="1">The sequence shown here is derived from an EMBL/GenBank/DDBJ whole genome shotgun (WGS) entry which is preliminary data.</text>
</comment>
<name>A0ABT9GW53_9GAMM</name>
<dbReference type="Proteomes" id="UP001231616">
    <property type="component" value="Unassembled WGS sequence"/>
</dbReference>